<dbReference type="InterPro" id="IPR008966">
    <property type="entry name" value="Adhesion_dom_sf"/>
</dbReference>
<evidence type="ECO:0000313" key="8">
    <source>
        <dbReference type="EMBL" id="CAM84383.1"/>
    </source>
</evidence>
<dbReference type="EMBL" id="AM690763">
    <property type="protein sequence ID" value="CAM84394.1"/>
    <property type="molecule type" value="Genomic_DNA"/>
</dbReference>
<feature type="signal peptide" evidence="5">
    <location>
        <begin position="1"/>
        <end position="22"/>
    </location>
</feature>
<dbReference type="Pfam" id="PF00419">
    <property type="entry name" value="Fimbrial"/>
    <property type="match status" value="1"/>
</dbReference>
<protein>
    <submittedName>
        <fullName evidence="7 8">FocI</fullName>
    </submittedName>
</protein>
<keyword evidence="3 5" id="KW-0732">Signal</keyword>
<keyword evidence="4" id="KW-0281">Fimbrium</keyword>
<feature type="chain" id="PRO_5007699453" evidence="5">
    <location>
        <begin position="23"/>
        <end position="182"/>
    </location>
</feature>
<evidence type="ECO:0000256" key="4">
    <source>
        <dbReference type="ARBA" id="ARBA00023263"/>
    </source>
</evidence>
<reference evidence="7" key="1">
    <citation type="journal article" date="2006" name="Microbiology">
        <title>Asymptomatic bacteriuria Escherichia coli strain 83972 carries mutations in the foc locus and is unable to express F1C fimbriae.</title>
        <authorList>
            <person name="Roos V."/>
            <person name="Schembri M.A."/>
            <person name="Ulett G.C."/>
            <person name="Klemm P."/>
        </authorList>
    </citation>
    <scope>NUCLEOTIDE SEQUENCE</scope>
    <source>
        <strain evidence="7">83972</strain>
    </source>
</reference>
<evidence type="ECO:0000256" key="2">
    <source>
        <dbReference type="ARBA" id="ARBA00006671"/>
    </source>
</evidence>
<accession>Q1A662</accession>
<dbReference type="PANTHER" id="PTHR33420:SF12">
    <property type="entry name" value="FIMBRIN-LIKE PROTEIN FIMI-RELATED"/>
    <property type="match status" value="1"/>
</dbReference>
<dbReference type="InterPro" id="IPR000259">
    <property type="entry name" value="Adhesion_dom_fimbrial"/>
</dbReference>
<dbReference type="EMBL" id="AM690764">
    <property type="protein sequence ID" value="CAM84405.1"/>
    <property type="molecule type" value="Genomic_DNA"/>
</dbReference>
<dbReference type="InterPro" id="IPR050263">
    <property type="entry name" value="Bact_Fimbrial_Adh_Pro"/>
</dbReference>
<dbReference type="GO" id="GO:0009289">
    <property type="term" value="C:pilus"/>
    <property type="evidence" value="ECO:0007669"/>
    <property type="project" value="UniProtKB-SubCell"/>
</dbReference>
<dbReference type="EMBL" id="AM690762">
    <property type="protein sequence ID" value="CAM84383.1"/>
    <property type="molecule type" value="Genomic_DNA"/>
</dbReference>
<evidence type="ECO:0000259" key="6">
    <source>
        <dbReference type="Pfam" id="PF00419"/>
    </source>
</evidence>
<comment type="subcellular location">
    <subcellularLocation>
        <location evidence="1">Fimbrium</location>
    </subcellularLocation>
</comment>
<dbReference type="AlphaFoldDB" id="Q1A662"/>
<reference evidence="8" key="2">
    <citation type="journal article" date="2008" name="Infect. Immun.">
        <title>Molecular basis of commensalism in the urinary tract: low virulence or virulence attenuation?</title>
        <authorList>
            <person name="Zdziarski J."/>
            <person name="Svanborg C."/>
            <person name="Wullt B."/>
            <person name="Hacker J."/>
            <person name="Dobrindt U."/>
        </authorList>
    </citation>
    <scope>NUCLEOTIDE SEQUENCE</scope>
    <source>
        <strain evidence="9">ABU 27</strain>
        <strain evidence="10">ABU 37</strain>
        <strain evidence="8">ABU 83972</strain>
    </source>
</reference>
<dbReference type="EMBL" id="DQ301498">
    <property type="protein sequence ID" value="ABC16646.1"/>
    <property type="molecule type" value="Genomic_DNA"/>
</dbReference>
<comment type="similarity">
    <text evidence="2">Belongs to the fimbrial protein family.</text>
</comment>
<proteinExistence type="inferred from homology"/>
<feature type="domain" description="Fimbrial-type adhesion" evidence="6">
    <location>
        <begin position="36"/>
        <end position="181"/>
    </location>
</feature>
<dbReference type="SUPFAM" id="SSF49401">
    <property type="entry name" value="Bacterial adhesins"/>
    <property type="match status" value="1"/>
</dbReference>
<gene>
    <name evidence="7" type="primary">focI</name>
</gene>
<sequence length="182" mass="20054">MRLMKISKMAIMLFLLSPAALAGNHWHVMLPGGNMRFQGKIIAEACSLALSDRQMTVDMGQLSSNRFHAAGEYGDSVGFDIHLQGCSTVVSQRVGISFYGVSDIHEPELLSVDEENDASDGIAIALFNESGELVKLNQPPENWVHLTRGDMKLHMQARYKATHYPVTGGKANGQVWFSLTYL</sequence>
<dbReference type="Gene3D" id="2.60.40.1090">
    <property type="entry name" value="Fimbrial-type adhesion domain"/>
    <property type="match status" value="1"/>
</dbReference>
<dbReference type="GO" id="GO:0043709">
    <property type="term" value="P:cell adhesion involved in single-species biofilm formation"/>
    <property type="evidence" value="ECO:0007669"/>
    <property type="project" value="TreeGrafter"/>
</dbReference>
<evidence type="ECO:0000256" key="1">
    <source>
        <dbReference type="ARBA" id="ARBA00004561"/>
    </source>
</evidence>
<evidence type="ECO:0000313" key="9">
    <source>
        <dbReference type="EMBL" id="CAM84394.1"/>
    </source>
</evidence>
<evidence type="ECO:0000256" key="5">
    <source>
        <dbReference type="SAM" id="SignalP"/>
    </source>
</evidence>
<name>Q1A662_ECOLX</name>
<evidence type="ECO:0000256" key="3">
    <source>
        <dbReference type="ARBA" id="ARBA00022729"/>
    </source>
</evidence>
<evidence type="ECO:0000313" key="7">
    <source>
        <dbReference type="EMBL" id="ABC16646.1"/>
    </source>
</evidence>
<evidence type="ECO:0000313" key="10">
    <source>
        <dbReference type="EMBL" id="CAM84405.1"/>
    </source>
</evidence>
<dbReference type="PANTHER" id="PTHR33420">
    <property type="entry name" value="FIMBRIAL SUBUNIT ELFA-RELATED"/>
    <property type="match status" value="1"/>
</dbReference>
<organism evidence="7">
    <name type="scientific">Escherichia coli</name>
    <dbReference type="NCBI Taxonomy" id="562"/>
    <lineage>
        <taxon>Bacteria</taxon>
        <taxon>Pseudomonadati</taxon>
        <taxon>Pseudomonadota</taxon>
        <taxon>Gammaproteobacteria</taxon>
        <taxon>Enterobacterales</taxon>
        <taxon>Enterobacteriaceae</taxon>
        <taxon>Escherichia</taxon>
    </lineage>
</organism>
<dbReference type="InterPro" id="IPR036937">
    <property type="entry name" value="Adhesion_dom_fimbrial_sf"/>
</dbReference>